<dbReference type="InParanoid" id="A0A5C3NXA3"/>
<dbReference type="STRING" id="1314778.A0A5C3NXA3"/>
<dbReference type="Proteomes" id="UP000308197">
    <property type="component" value="Unassembled WGS sequence"/>
</dbReference>
<gene>
    <name evidence="3" type="ORF">K466DRAFT_500973</name>
</gene>
<feature type="compositionally biased region" description="Low complexity" evidence="1">
    <location>
        <begin position="179"/>
        <end position="189"/>
    </location>
</feature>
<feature type="region of interest" description="Disordered" evidence="1">
    <location>
        <begin position="152"/>
        <end position="189"/>
    </location>
</feature>
<reference evidence="3 4" key="1">
    <citation type="journal article" date="2019" name="Nat. Ecol. Evol.">
        <title>Megaphylogeny resolves global patterns of mushroom evolution.</title>
        <authorList>
            <person name="Varga T."/>
            <person name="Krizsan K."/>
            <person name="Foldi C."/>
            <person name="Dima B."/>
            <person name="Sanchez-Garcia M."/>
            <person name="Sanchez-Ramirez S."/>
            <person name="Szollosi G.J."/>
            <person name="Szarkandi J.G."/>
            <person name="Papp V."/>
            <person name="Albert L."/>
            <person name="Andreopoulos W."/>
            <person name="Angelini C."/>
            <person name="Antonin V."/>
            <person name="Barry K.W."/>
            <person name="Bougher N.L."/>
            <person name="Buchanan P."/>
            <person name="Buyck B."/>
            <person name="Bense V."/>
            <person name="Catcheside P."/>
            <person name="Chovatia M."/>
            <person name="Cooper J."/>
            <person name="Damon W."/>
            <person name="Desjardin D."/>
            <person name="Finy P."/>
            <person name="Geml J."/>
            <person name="Haridas S."/>
            <person name="Hughes K."/>
            <person name="Justo A."/>
            <person name="Karasinski D."/>
            <person name="Kautmanova I."/>
            <person name="Kiss B."/>
            <person name="Kocsube S."/>
            <person name="Kotiranta H."/>
            <person name="LaButti K.M."/>
            <person name="Lechner B.E."/>
            <person name="Liimatainen K."/>
            <person name="Lipzen A."/>
            <person name="Lukacs Z."/>
            <person name="Mihaltcheva S."/>
            <person name="Morgado L.N."/>
            <person name="Niskanen T."/>
            <person name="Noordeloos M.E."/>
            <person name="Ohm R.A."/>
            <person name="Ortiz-Santana B."/>
            <person name="Ovrebo C."/>
            <person name="Racz N."/>
            <person name="Riley R."/>
            <person name="Savchenko A."/>
            <person name="Shiryaev A."/>
            <person name="Soop K."/>
            <person name="Spirin V."/>
            <person name="Szebenyi C."/>
            <person name="Tomsovsky M."/>
            <person name="Tulloss R.E."/>
            <person name="Uehling J."/>
            <person name="Grigoriev I.V."/>
            <person name="Vagvolgyi C."/>
            <person name="Papp T."/>
            <person name="Martin F.M."/>
            <person name="Miettinen O."/>
            <person name="Hibbett D.S."/>
            <person name="Nagy L.G."/>
        </authorList>
    </citation>
    <scope>NUCLEOTIDE SEQUENCE [LARGE SCALE GENOMIC DNA]</scope>
    <source>
        <strain evidence="3 4">HHB13444</strain>
    </source>
</reference>
<feature type="compositionally biased region" description="Polar residues" evidence="1">
    <location>
        <begin position="168"/>
        <end position="178"/>
    </location>
</feature>
<evidence type="ECO:0000313" key="4">
    <source>
        <dbReference type="Proteomes" id="UP000308197"/>
    </source>
</evidence>
<evidence type="ECO:0000313" key="3">
    <source>
        <dbReference type="EMBL" id="TFK82076.1"/>
    </source>
</evidence>
<organism evidence="3 4">
    <name type="scientific">Polyporus arcularius HHB13444</name>
    <dbReference type="NCBI Taxonomy" id="1314778"/>
    <lineage>
        <taxon>Eukaryota</taxon>
        <taxon>Fungi</taxon>
        <taxon>Dikarya</taxon>
        <taxon>Basidiomycota</taxon>
        <taxon>Agaricomycotina</taxon>
        <taxon>Agaricomycetes</taxon>
        <taxon>Polyporales</taxon>
        <taxon>Polyporaceae</taxon>
        <taxon>Polyporus</taxon>
    </lineage>
</organism>
<feature type="chain" id="PRO_5022875111" evidence="2">
    <location>
        <begin position="25"/>
        <end position="646"/>
    </location>
</feature>
<evidence type="ECO:0000256" key="1">
    <source>
        <dbReference type="SAM" id="MobiDB-lite"/>
    </source>
</evidence>
<name>A0A5C3NXA3_9APHY</name>
<protein>
    <submittedName>
        <fullName evidence="3">Uncharacterized protein</fullName>
    </submittedName>
</protein>
<sequence length="646" mass="64514">MVFSKSQATLVALYVLASSQQVFGRMRWMERDNRPVWLNPRRFGQEHPAVIDKLSAACPGQVCGTLSGAAITPLLAAQPECSQQDMADQIIDAAQQFDDATKANMIALAVEYRQAEKNTPPDFTTNPPKNRNSVFCQKAPKHAELNGLVQAQDPANDPNLFFDPATGKTVTKGSQANTSPFGSSGSNNAAAAPSSTAVLAVSATESATATATASSDCESVVTVTVTASATDAASTAAAATSAAAAASSTADASAIGDFGSCSVPQIQFGVGFDNRKETSFEPVDQTSYNHGSAQAIGIITQFICDTLTNKCGADATAKATCQTAKAAADTGAAKTGEQADLFNAAFGITTKFADVVAIDNQGNAIPGTGNAAAQQASTAADATATSAAAAASSTSTAGASAIGNFGSCSVPQIEFGVGFDNRKETSFQPVDKASYNHGSAQAIGIITQFICDTLTNSCGADATAKATCQTAKAAADTGAAKTGAQADLFNAAFGITTKFADVVAVDDQGRQIAGSTGSAAAPASSSAAATAAATTTAAKDTSTAAATATKSSAASATSAAAAASGGNLQTFTGALGGVTPPPVTANADGSFQVQGNASFKDLNNALTRSCDVQHNQCANAANASGNKGDLTVSACGDQQTQCDAAH</sequence>
<dbReference type="EMBL" id="ML211524">
    <property type="protein sequence ID" value="TFK82076.1"/>
    <property type="molecule type" value="Genomic_DNA"/>
</dbReference>
<keyword evidence="4" id="KW-1185">Reference proteome</keyword>
<keyword evidence="2" id="KW-0732">Signal</keyword>
<proteinExistence type="predicted"/>
<dbReference type="AlphaFoldDB" id="A0A5C3NXA3"/>
<accession>A0A5C3NXA3</accession>
<evidence type="ECO:0000256" key="2">
    <source>
        <dbReference type="SAM" id="SignalP"/>
    </source>
</evidence>
<feature type="signal peptide" evidence="2">
    <location>
        <begin position="1"/>
        <end position="24"/>
    </location>
</feature>